<protein>
    <submittedName>
        <fullName evidence="1">Uncharacterized protein</fullName>
    </submittedName>
</protein>
<dbReference type="Proteomes" id="UP000821845">
    <property type="component" value="Chromosome 5"/>
</dbReference>
<keyword evidence="2" id="KW-1185">Reference proteome</keyword>
<name>A0ACB7S8B6_HYAAI</name>
<reference evidence="1" key="1">
    <citation type="submission" date="2020-05" db="EMBL/GenBank/DDBJ databases">
        <title>Large-scale comparative analyses of tick genomes elucidate their genetic diversity and vector capacities.</title>
        <authorList>
            <person name="Jia N."/>
            <person name="Wang J."/>
            <person name="Shi W."/>
            <person name="Du L."/>
            <person name="Sun Y."/>
            <person name="Zhan W."/>
            <person name="Jiang J."/>
            <person name="Wang Q."/>
            <person name="Zhang B."/>
            <person name="Ji P."/>
            <person name="Sakyi L.B."/>
            <person name="Cui X."/>
            <person name="Yuan T."/>
            <person name="Jiang B."/>
            <person name="Yang W."/>
            <person name="Lam T.T.-Y."/>
            <person name="Chang Q."/>
            <person name="Ding S."/>
            <person name="Wang X."/>
            <person name="Zhu J."/>
            <person name="Ruan X."/>
            <person name="Zhao L."/>
            <person name="Wei J."/>
            <person name="Que T."/>
            <person name="Du C."/>
            <person name="Cheng J."/>
            <person name="Dai P."/>
            <person name="Han X."/>
            <person name="Huang E."/>
            <person name="Gao Y."/>
            <person name="Liu J."/>
            <person name="Shao H."/>
            <person name="Ye R."/>
            <person name="Li L."/>
            <person name="Wei W."/>
            <person name="Wang X."/>
            <person name="Wang C."/>
            <person name="Yang T."/>
            <person name="Huo Q."/>
            <person name="Li W."/>
            <person name="Guo W."/>
            <person name="Chen H."/>
            <person name="Zhou L."/>
            <person name="Ni X."/>
            <person name="Tian J."/>
            <person name="Zhou Y."/>
            <person name="Sheng Y."/>
            <person name="Liu T."/>
            <person name="Pan Y."/>
            <person name="Xia L."/>
            <person name="Li J."/>
            <person name="Zhao F."/>
            <person name="Cao W."/>
        </authorList>
    </citation>
    <scope>NUCLEOTIDE SEQUENCE</scope>
    <source>
        <strain evidence="1">Hyas-2018</strain>
    </source>
</reference>
<evidence type="ECO:0000313" key="1">
    <source>
        <dbReference type="EMBL" id="KAH6930770.1"/>
    </source>
</evidence>
<evidence type="ECO:0000313" key="2">
    <source>
        <dbReference type="Proteomes" id="UP000821845"/>
    </source>
</evidence>
<dbReference type="EMBL" id="CM023485">
    <property type="protein sequence ID" value="KAH6930770.1"/>
    <property type="molecule type" value="Genomic_DNA"/>
</dbReference>
<sequence length="242" mass="27696">MPAVIYSHNAKTFTKAEKINEIFEAVRHEQVKDCCSVRNVQWKTIAECASCPRELRRAGGGRARSADRPADRQLANSLAASLATRWMAPRPRSDDSAPFYRCVMRRRSRGHFWRITQPFDRRFPDRAASIGWSPATLLSSPRRLVACWCLRDSCAGVRKRRGFPRRRGSDWSKVLFERDKARTAISRRQLIGEAKKLEACVPIFCMEAARSCRTLRAKGPAPDELCPAVCCHRFARHRRPRA</sequence>
<proteinExistence type="predicted"/>
<comment type="caution">
    <text evidence="1">The sequence shown here is derived from an EMBL/GenBank/DDBJ whole genome shotgun (WGS) entry which is preliminary data.</text>
</comment>
<accession>A0ACB7S8B6</accession>
<organism evidence="1 2">
    <name type="scientific">Hyalomma asiaticum</name>
    <name type="common">Tick</name>
    <dbReference type="NCBI Taxonomy" id="266040"/>
    <lineage>
        <taxon>Eukaryota</taxon>
        <taxon>Metazoa</taxon>
        <taxon>Ecdysozoa</taxon>
        <taxon>Arthropoda</taxon>
        <taxon>Chelicerata</taxon>
        <taxon>Arachnida</taxon>
        <taxon>Acari</taxon>
        <taxon>Parasitiformes</taxon>
        <taxon>Ixodida</taxon>
        <taxon>Ixodoidea</taxon>
        <taxon>Ixodidae</taxon>
        <taxon>Hyalomminae</taxon>
        <taxon>Hyalomma</taxon>
    </lineage>
</organism>
<gene>
    <name evidence="1" type="ORF">HPB50_018075</name>
</gene>